<dbReference type="PANTHER" id="PTHR43352:SF1">
    <property type="entry name" value="ANTHRANILATE--COA LIGASE"/>
    <property type="match status" value="1"/>
</dbReference>
<sequence length="538" mass="58523">MLSPSAHADTFCRDNLPPEQQWPEFLGDSSGFRYPDRLNCATALLDAAIAAHGRDRPCILTDNETWTYGDVLDCANRIANVLTGDCGLVPGNRVLLRGPNNPWMVACWFGVVKAGGVVVTTLPMLRAHELSKLIESTRPVLALCDSRLSDELSAADPALPILPIGGATAADLTVRIRAKSASFTAPETAADDVVLLAPTSGTTGEPKVTMHFHRDVLASADTFSEHVLAPRPDDIFTGTPPLAFTFGLGALLVFPMRVGAAVVLSEKFDLDNLVEAVEKFAVTVLFTAPTAYKAILKRDDLHRLRTLRRCVSAGEHLPEPVRAEFHRRTGLKLINGIGATELLHIFIAAAEEHTRPGAIGRVVPGYRAEIQDDTGHPVPDGIPGKLAVRGPTGCRYLADTRQLEYVRNGWNLTGDICSRDSDGYFWYHSRSDDMIISAGYNVSGLEVEGVLELHPDVMESAVIGIPDAARGTIVHAAVVLRPGLPGDADKMRELREFAERTLARYKAPRSIEFVADLPRNPTGKLQRSKVRELWSVTR</sequence>
<dbReference type="PROSITE" id="PS00455">
    <property type="entry name" value="AMP_BINDING"/>
    <property type="match status" value="1"/>
</dbReference>
<evidence type="ECO:0000313" key="4">
    <source>
        <dbReference type="EMBL" id="ATL66437.1"/>
    </source>
</evidence>
<accession>A0A291RGE6</accession>
<reference evidence="4 5" key="1">
    <citation type="submission" date="2017-10" db="EMBL/GenBank/DDBJ databases">
        <title>Comparative genomics between pathogenic Norcardia.</title>
        <authorList>
            <person name="Zeng L."/>
        </authorList>
    </citation>
    <scope>NUCLEOTIDE SEQUENCE [LARGE SCALE GENOMIC DNA]</scope>
    <source>
        <strain evidence="4 5">NC_YFY_NT001</strain>
    </source>
</reference>
<dbReference type="KEGG" id="ntp:CRH09_09690"/>
<evidence type="ECO:0000313" key="5">
    <source>
        <dbReference type="Proteomes" id="UP000221961"/>
    </source>
</evidence>
<evidence type="ECO:0000256" key="1">
    <source>
        <dbReference type="ARBA" id="ARBA00022598"/>
    </source>
</evidence>
<dbReference type="InterPro" id="IPR045851">
    <property type="entry name" value="AMP-bd_C_sf"/>
</dbReference>
<gene>
    <name evidence="4" type="ORF">CRH09_09690</name>
</gene>
<dbReference type="Pfam" id="PF13193">
    <property type="entry name" value="AMP-binding_C"/>
    <property type="match status" value="1"/>
</dbReference>
<dbReference type="InterPro" id="IPR025110">
    <property type="entry name" value="AMP-bd_C"/>
</dbReference>
<organism evidence="4 5">
    <name type="scientific">Nocardia terpenica</name>
    <dbReference type="NCBI Taxonomy" id="455432"/>
    <lineage>
        <taxon>Bacteria</taxon>
        <taxon>Bacillati</taxon>
        <taxon>Actinomycetota</taxon>
        <taxon>Actinomycetes</taxon>
        <taxon>Mycobacteriales</taxon>
        <taxon>Nocardiaceae</taxon>
        <taxon>Nocardia</taxon>
    </lineage>
</organism>
<dbReference type="Gene3D" id="3.30.300.30">
    <property type="match status" value="1"/>
</dbReference>
<name>A0A291RGE6_9NOCA</name>
<dbReference type="GeneID" id="88357680"/>
<dbReference type="Gene3D" id="3.40.50.12780">
    <property type="entry name" value="N-terminal domain of ligase-like"/>
    <property type="match status" value="1"/>
</dbReference>
<dbReference type="SUPFAM" id="SSF56801">
    <property type="entry name" value="Acetyl-CoA synthetase-like"/>
    <property type="match status" value="1"/>
</dbReference>
<dbReference type="Proteomes" id="UP000221961">
    <property type="component" value="Chromosome"/>
</dbReference>
<protein>
    <submittedName>
        <fullName evidence="4">2-aminobenzoate-CoA ligase</fullName>
    </submittedName>
</protein>
<dbReference type="PANTHER" id="PTHR43352">
    <property type="entry name" value="ACETYL-COA SYNTHETASE"/>
    <property type="match status" value="1"/>
</dbReference>
<dbReference type="AlphaFoldDB" id="A0A291RGE6"/>
<feature type="domain" description="AMP-binding enzyme C-terminal" evidence="3">
    <location>
        <begin position="446"/>
        <end position="524"/>
    </location>
</feature>
<dbReference type="GO" id="GO:0016878">
    <property type="term" value="F:acid-thiol ligase activity"/>
    <property type="evidence" value="ECO:0007669"/>
    <property type="project" value="TreeGrafter"/>
</dbReference>
<evidence type="ECO:0000259" key="3">
    <source>
        <dbReference type="Pfam" id="PF13193"/>
    </source>
</evidence>
<dbReference type="RefSeq" id="WP_098693635.1">
    <property type="nucleotide sequence ID" value="NZ_CP023778.1"/>
</dbReference>
<dbReference type="GO" id="GO:0044550">
    <property type="term" value="P:secondary metabolite biosynthetic process"/>
    <property type="evidence" value="ECO:0007669"/>
    <property type="project" value="TreeGrafter"/>
</dbReference>
<dbReference type="InterPro" id="IPR042099">
    <property type="entry name" value="ANL_N_sf"/>
</dbReference>
<dbReference type="Pfam" id="PF00501">
    <property type="entry name" value="AMP-binding"/>
    <property type="match status" value="1"/>
</dbReference>
<feature type="domain" description="AMP-dependent synthetase/ligase" evidence="2">
    <location>
        <begin position="49"/>
        <end position="392"/>
    </location>
</feature>
<dbReference type="EMBL" id="CP023778">
    <property type="protein sequence ID" value="ATL66437.1"/>
    <property type="molecule type" value="Genomic_DNA"/>
</dbReference>
<keyword evidence="1 4" id="KW-0436">Ligase</keyword>
<dbReference type="InterPro" id="IPR000873">
    <property type="entry name" value="AMP-dep_synth/lig_dom"/>
</dbReference>
<evidence type="ECO:0000259" key="2">
    <source>
        <dbReference type="Pfam" id="PF00501"/>
    </source>
</evidence>
<dbReference type="InterPro" id="IPR020845">
    <property type="entry name" value="AMP-binding_CS"/>
</dbReference>
<proteinExistence type="predicted"/>